<sequence>MRLDAGGGTSRVVEGMGSAAASRAALAASARGSVIRRRRAGTALAMAAGEQGGADDWRDLMPSELMGKWQSPRERRKWRGRAAQPPLPPPPTLPASAPLLLSASAWRSRMIEDEEAMKSWLIAALDPICDAEPAVLADYIIALLKKDQSEAELRSYCSDNLEDFLGEQTMPFVEQLFEAVRSKGYLTNVRPEGSAPAEEAADGTSDTAEVPSRTKRRTYDSDEESDEDLRDYKRRRRPEREAQSNEGAQGNHQMGRGPGMGSSHGFGEDAWGEGGNGGQHHMRGAQHSGKGMHGKGMMGGSRGMGGEWGGPMQMGFNGGKGLGGHQGGSKGMGGMHGPSDGKGMGPPMRMPPGGVCMPGAMGGVSGGRGMPMQMGGMGLPGAGNDFAVRGGPFLAGNGMRMPFSPQMMGGGGKGMGGKGMGAMHGLPMGAEGHGPGCLSGLPGGACPALGGGMGRMGGGMGGDVIGAGMGPPGAMRGALGIGMPTVLGPNGAMGALTPQQFQLERAAQMMRAAQLRLQQQELARLQQERGGDADGAAGGAPEESERSEIRNAIRRLEQARDSDPAAGNTVPSPGGSRSAPSDAAGKGRGIEGSTVHVGNIPPELNDLGTLNSHFKQFGRIVNIQIKAEHRFAFIQFSSRSEAVAALDHPDPVLGDPHIKLNWAHHNFESARGGRGKGVAEGKGGRMPIRTPSSEAGYVSGRGSGRGKGPAEHAAAGKGSSGRATGRGAGSSKLTVAQLQAQREQLIKAQLEEQKSLIAKLSSKNLSKEERSEMMAQLTKLSESVQASLKAHPAAKAKVATSAAVAGDKEAAATEAAATEAITDTMVEISAATSEVSADTSVMDTANSGDGAGAELGGINDVAAQTNGSEGLAAQGSLEESMDVSRADADLTQGNKSEITLAGEEGVGDEGGVQLTSKDALVSEDAELLDYQNDGPV</sequence>
<feature type="region of interest" description="Disordered" evidence="4">
    <location>
        <begin position="188"/>
        <end position="343"/>
    </location>
</feature>
<feature type="region of interest" description="Disordered" evidence="4">
    <location>
        <begin position="670"/>
        <end position="730"/>
    </location>
</feature>
<dbReference type="GO" id="GO:0005634">
    <property type="term" value="C:nucleus"/>
    <property type="evidence" value="ECO:0007669"/>
    <property type="project" value="TreeGrafter"/>
</dbReference>
<dbReference type="InterPro" id="IPR000504">
    <property type="entry name" value="RRM_dom"/>
</dbReference>
<protein>
    <recommendedName>
        <fullName evidence="5">RRM domain-containing protein</fullName>
    </recommendedName>
</protein>
<accession>A0AB34J5Z4</accession>
<dbReference type="CDD" id="cd12257">
    <property type="entry name" value="RRM1_RBM26_like"/>
    <property type="match status" value="1"/>
</dbReference>
<feature type="region of interest" description="Disordered" evidence="4">
    <location>
        <begin position="526"/>
        <end position="599"/>
    </location>
</feature>
<evidence type="ECO:0000256" key="1">
    <source>
        <dbReference type="ARBA" id="ARBA00022884"/>
    </source>
</evidence>
<dbReference type="InterPro" id="IPR035979">
    <property type="entry name" value="RBD_domain_sf"/>
</dbReference>
<comment type="caution">
    <text evidence="6">The sequence shown here is derived from an EMBL/GenBank/DDBJ whole genome shotgun (WGS) entry which is preliminary data.</text>
</comment>
<dbReference type="EMBL" id="JBGBPQ010000012">
    <property type="protein sequence ID" value="KAL1514804.1"/>
    <property type="molecule type" value="Genomic_DNA"/>
</dbReference>
<dbReference type="PANTHER" id="PTHR14398">
    <property type="entry name" value="RNA RECOGNITION RRM/RNP DOMAIN"/>
    <property type="match status" value="1"/>
</dbReference>
<feature type="coiled-coil region" evidence="3">
    <location>
        <begin position="733"/>
        <end position="770"/>
    </location>
</feature>
<reference evidence="6 7" key="1">
    <citation type="journal article" date="2024" name="Science">
        <title>Giant polyketide synthase enzymes in the biosynthesis of giant marine polyether toxins.</title>
        <authorList>
            <person name="Fallon T.R."/>
            <person name="Shende V.V."/>
            <person name="Wierzbicki I.H."/>
            <person name="Pendleton A.L."/>
            <person name="Watervoot N.F."/>
            <person name="Auber R.P."/>
            <person name="Gonzalez D.J."/>
            <person name="Wisecaver J.H."/>
            <person name="Moore B.S."/>
        </authorList>
    </citation>
    <scope>NUCLEOTIDE SEQUENCE [LARGE SCALE GENOMIC DNA]</scope>
    <source>
        <strain evidence="6 7">12B1</strain>
    </source>
</reference>
<evidence type="ECO:0000256" key="4">
    <source>
        <dbReference type="SAM" id="MobiDB-lite"/>
    </source>
</evidence>
<evidence type="ECO:0000256" key="3">
    <source>
        <dbReference type="SAM" id="Coils"/>
    </source>
</evidence>
<dbReference type="GO" id="GO:0003723">
    <property type="term" value="F:RNA binding"/>
    <property type="evidence" value="ECO:0007669"/>
    <property type="project" value="UniProtKB-UniRule"/>
</dbReference>
<dbReference type="InterPro" id="IPR045137">
    <property type="entry name" value="RBM26/27"/>
</dbReference>
<feature type="region of interest" description="Disordered" evidence="4">
    <location>
        <begin position="873"/>
        <end position="911"/>
    </location>
</feature>
<evidence type="ECO:0000313" key="7">
    <source>
        <dbReference type="Proteomes" id="UP001515480"/>
    </source>
</evidence>
<dbReference type="Proteomes" id="UP001515480">
    <property type="component" value="Unassembled WGS sequence"/>
</dbReference>
<evidence type="ECO:0000313" key="6">
    <source>
        <dbReference type="EMBL" id="KAL1514804.1"/>
    </source>
</evidence>
<gene>
    <name evidence="6" type="ORF">AB1Y20_003890</name>
</gene>
<dbReference type="InterPro" id="IPR002483">
    <property type="entry name" value="PWI_dom"/>
</dbReference>
<dbReference type="PROSITE" id="PS50102">
    <property type="entry name" value="RRM"/>
    <property type="match status" value="1"/>
</dbReference>
<dbReference type="SUPFAM" id="SSF54928">
    <property type="entry name" value="RNA-binding domain, RBD"/>
    <property type="match status" value="1"/>
</dbReference>
<feature type="compositionally biased region" description="Gly residues" evidence="4">
    <location>
        <begin position="294"/>
        <end position="309"/>
    </location>
</feature>
<feature type="region of interest" description="Disordered" evidence="4">
    <location>
        <begin position="68"/>
        <end position="95"/>
    </location>
</feature>
<dbReference type="PANTHER" id="PTHR14398:SF0">
    <property type="entry name" value="ZINC FINGER PROTEIN SWM"/>
    <property type="match status" value="1"/>
</dbReference>
<keyword evidence="7" id="KW-1185">Reference proteome</keyword>
<evidence type="ECO:0000256" key="2">
    <source>
        <dbReference type="PROSITE-ProRule" id="PRU00176"/>
    </source>
</evidence>
<feature type="compositionally biased region" description="Basic and acidic residues" evidence="4">
    <location>
        <begin position="543"/>
        <end position="563"/>
    </location>
</feature>
<name>A0AB34J5Z4_PRYPA</name>
<dbReference type="Gene3D" id="1.20.1390.10">
    <property type="entry name" value="PWI domain"/>
    <property type="match status" value="1"/>
</dbReference>
<proteinExistence type="predicted"/>
<dbReference type="Gene3D" id="3.30.70.330">
    <property type="match status" value="1"/>
</dbReference>
<feature type="compositionally biased region" description="Gly residues" evidence="4">
    <location>
        <begin position="316"/>
        <end position="343"/>
    </location>
</feature>
<organism evidence="6 7">
    <name type="scientific">Prymnesium parvum</name>
    <name type="common">Toxic golden alga</name>
    <dbReference type="NCBI Taxonomy" id="97485"/>
    <lineage>
        <taxon>Eukaryota</taxon>
        <taxon>Haptista</taxon>
        <taxon>Haptophyta</taxon>
        <taxon>Prymnesiophyceae</taxon>
        <taxon>Prymnesiales</taxon>
        <taxon>Prymnesiaceae</taxon>
        <taxon>Prymnesium</taxon>
    </lineage>
</organism>
<feature type="compositionally biased region" description="Low complexity" evidence="4">
    <location>
        <begin position="713"/>
        <end position="730"/>
    </location>
</feature>
<feature type="domain" description="RRM" evidence="5">
    <location>
        <begin position="593"/>
        <end position="665"/>
    </location>
</feature>
<dbReference type="Pfam" id="PF01480">
    <property type="entry name" value="PWI"/>
    <property type="match status" value="1"/>
</dbReference>
<dbReference type="SMART" id="SM00360">
    <property type="entry name" value="RRM"/>
    <property type="match status" value="1"/>
</dbReference>
<dbReference type="AlphaFoldDB" id="A0AB34J5Z4"/>
<keyword evidence="1 2" id="KW-0694">RNA-binding</keyword>
<dbReference type="InterPro" id="IPR012677">
    <property type="entry name" value="Nucleotide-bd_a/b_plait_sf"/>
</dbReference>
<evidence type="ECO:0000259" key="5">
    <source>
        <dbReference type="PROSITE" id="PS50102"/>
    </source>
</evidence>
<dbReference type="Pfam" id="PF00076">
    <property type="entry name" value="RRM_1"/>
    <property type="match status" value="1"/>
</dbReference>
<keyword evidence="3" id="KW-0175">Coiled coil</keyword>